<name>A0A5N6K2U2_MONLA</name>
<dbReference type="Proteomes" id="UP000326757">
    <property type="component" value="Unassembled WGS sequence"/>
</dbReference>
<keyword evidence="2" id="KW-1185">Reference proteome</keyword>
<accession>A0A5N6K2U2</accession>
<dbReference type="AlphaFoldDB" id="A0A5N6K2U2"/>
<comment type="caution">
    <text evidence="1">The sequence shown here is derived from an EMBL/GenBank/DDBJ whole genome shotgun (WGS) entry which is preliminary data.</text>
</comment>
<sequence>MYCHLYYTHTCTSIDHVRLHPYAQKQLINLVYRGPVAICHSVPFYSYIMFPTPKKSALSSKGREYNLATNKPSLNPPQSVNTVKE</sequence>
<reference evidence="1 2" key="1">
    <citation type="submission" date="2019-06" db="EMBL/GenBank/DDBJ databases">
        <title>Genome Sequence of the Brown Rot Fungal Pathogen Monilinia laxa.</title>
        <authorList>
            <person name="De Miccolis Angelini R.M."/>
            <person name="Landi L."/>
            <person name="Abate D."/>
            <person name="Pollastro S."/>
            <person name="Romanazzi G."/>
            <person name="Faretra F."/>
        </authorList>
    </citation>
    <scope>NUCLEOTIDE SEQUENCE [LARGE SCALE GENOMIC DNA]</scope>
    <source>
        <strain evidence="1 2">Mlax316</strain>
    </source>
</reference>
<gene>
    <name evidence="1" type="ORF">EYC80_009078</name>
</gene>
<evidence type="ECO:0000313" key="1">
    <source>
        <dbReference type="EMBL" id="KAB8296309.1"/>
    </source>
</evidence>
<proteinExistence type="predicted"/>
<dbReference type="EMBL" id="VIGI01000009">
    <property type="protein sequence ID" value="KAB8296309.1"/>
    <property type="molecule type" value="Genomic_DNA"/>
</dbReference>
<organism evidence="1 2">
    <name type="scientific">Monilinia laxa</name>
    <name type="common">Brown rot fungus</name>
    <name type="synonym">Sclerotinia laxa</name>
    <dbReference type="NCBI Taxonomy" id="61186"/>
    <lineage>
        <taxon>Eukaryota</taxon>
        <taxon>Fungi</taxon>
        <taxon>Dikarya</taxon>
        <taxon>Ascomycota</taxon>
        <taxon>Pezizomycotina</taxon>
        <taxon>Leotiomycetes</taxon>
        <taxon>Helotiales</taxon>
        <taxon>Sclerotiniaceae</taxon>
        <taxon>Monilinia</taxon>
    </lineage>
</organism>
<evidence type="ECO:0000313" key="2">
    <source>
        <dbReference type="Proteomes" id="UP000326757"/>
    </source>
</evidence>
<protein>
    <submittedName>
        <fullName evidence="1">Uncharacterized protein</fullName>
    </submittedName>
</protein>